<dbReference type="GeneID" id="36133503"/>
<dbReference type="InterPro" id="IPR050334">
    <property type="entry name" value="Molybdenum_import_ModC"/>
</dbReference>
<accession>E7AB55</accession>
<protein>
    <submittedName>
        <fullName evidence="4">Molybdenum transport ATP-binding protein</fullName>
    </submittedName>
</protein>
<evidence type="ECO:0000256" key="2">
    <source>
        <dbReference type="ARBA" id="ARBA00022840"/>
    </source>
</evidence>
<dbReference type="RefSeq" id="WP_013469181.1">
    <property type="nucleotide sequence ID" value="NC_014810.2"/>
</dbReference>
<keyword evidence="1" id="KW-0547">Nucleotide-binding</keyword>
<organism evidence="4 5">
    <name type="scientific">Helicobacter felis (strain ATCC 49179 / CCUG 28539 / NCTC 12436 / CS1)</name>
    <dbReference type="NCBI Taxonomy" id="936155"/>
    <lineage>
        <taxon>Bacteria</taxon>
        <taxon>Pseudomonadati</taxon>
        <taxon>Campylobacterota</taxon>
        <taxon>Epsilonproteobacteria</taxon>
        <taxon>Campylobacterales</taxon>
        <taxon>Helicobacteraceae</taxon>
        <taxon>Helicobacter</taxon>
    </lineage>
</organism>
<dbReference type="SUPFAM" id="SSF52540">
    <property type="entry name" value="P-loop containing nucleoside triphosphate hydrolases"/>
    <property type="match status" value="1"/>
</dbReference>
<dbReference type="OrthoDB" id="9814623at2"/>
<dbReference type="InterPro" id="IPR003439">
    <property type="entry name" value="ABC_transporter-like_ATP-bd"/>
</dbReference>
<evidence type="ECO:0000313" key="4">
    <source>
        <dbReference type="EMBL" id="CBY82815.1"/>
    </source>
</evidence>
<dbReference type="PROSITE" id="PS00211">
    <property type="entry name" value="ABC_TRANSPORTER_1"/>
    <property type="match status" value="1"/>
</dbReference>
<dbReference type="PROSITE" id="PS50893">
    <property type="entry name" value="ABC_TRANSPORTER_2"/>
    <property type="match status" value="1"/>
</dbReference>
<dbReference type="EMBL" id="FQ670179">
    <property type="protein sequence ID" value="CBY82815.1"/>
    <property type="molecule type" value="Genomic_DNA"/>
</dbReference>
<dbReference type="GO" id="GO:0005524">
    <property type="term" value="F:ATP binding"/>
    <property type="evidence" value="ECO:0007669"/>
    <property type="project" value="UniProtKB-KW"/>
</dbReference>
<feature type="domain" description="ABC transporter" evidence="3">
    <location>
        <begin position="1"/>
        <end position="238"/>
    </location>
</feature>
<dbReference type="InterPro" id="IPR003593">
    <property type="entry name" value="AAA+_ATPase"/>
</dbReference>
<dbReference type="InterPro" id="IPR017871">
    <property type="entry name" value="ABC_transporter-like_CS"/>
</dbReference>
<dbReference type="eggNOG" id="COG1118">
    <property type="taxonomic scope" value="Bacteria"/>
</dbReference>
<dbReference type="GO" id="GO:0016887">
    <property type="term" value="F:ATP hydrolysis activity"/>
    <property type="evidence" value="ECO:0007669"/>
    <property type="project" value="InterPro"/>
</dbReference>
<proteinExistence type="predicted"/>
<dbReference type="PANTHER" id="PTHR43514">
    <property type="entry name" value="ABC TRANSPORTER I FAMILY MEMBER 10"/>
    <property type="match status" value="1"/>
</dbReference>
<dbReference type="InterPro" id="IPR027417">
    <property type="entry name" value="P-loop_NTPase"/>
</dbReference>
<dbReference type="STRING" id="936155.HFELIS_07310"/>
<dbReference type="Gene3D" id="3.40.50.300">
    <property type="entry name" value="P-loop containing nucleotide triphosphate hydrolases"/>
    <property type="match status" value="1"/>
</dbReference>
<reference evidence="4 5" key="1">
    <citation type="journal article" date="2011" name="Genome Biol. Evol.">
        <title>Comparative whole genome sequence analysis of the carcinogenic bacterial model pathogen Helicobacter felis.</title>
        <authorList>
            <person name="Arnold I.C."/>
            <person name="Zigova Z."/>
            <person name="Holden M."/>
            <person name="Lawley T.D."/>
            <person name="Rad R."/>
            <person name="Dougan G."/>
            <person name="Falkow S."/>
            <person name="Bentley S.D."/>
            <person name="Muller A."/>
        </authorList>
    </citation>
    <scope>NUCLEOTIDE SEQUENCE [LARGE SCALE GENOMIC DNA]</scope>
    <source>
        <strain evidence="5">ATCC 49179 / CCUG 28539 / NCTC 12436 / CS1</strain>
    </source>
</reference>
<dbReference type="SMART" id="SM00382">
    <property type="entry name" value="AAA"/>
    <property type="match status" value="1"/>
</dbReference>
<dbReference type="PANTHER" id="PTHR43514:SF4">
    <property type="entry name" value="ABC TRANSPORTER I FAMILY MEMBER 10"/>
    <property type="match status" value="1"/>
</dbReference>
<evidence type="ECO:0000313" key="5">
    <source>
        <dbReference type="Proteomes" id="UP000007934"/>
    </source>
</evidence>
<sequence length="286" mass="31532">MLELALSKTLTGAQGPFCLEAHLNLPAEQISAILGPSGVGKSTLLRLLAGLEQPDQGRIVFKDQVWLDTKTKICLPPQQRPLGFVFQDGALFPHLNVQENITFGNKNPHTFKEVVDLMGLEGLLKRSIHTLSGGQKQRVALARALLRALGTKDALLCLDEPLSALDAPSRHALQEELKRLSQHFKLTILLVTHDLQEAVVLADHLVHIHVHEDKHFCTSGDLKTLLNAPVSPSLLGRVLRIQDNMLTLALAQQHLQVACPPKSILNVGDWVWLCFKDSSWSLRKAA</sequence>
<name>E7AB55_HELFC</name>
<keyword evidence="2 4" id="KW-0067">ATP-binding</keyword>
<dbReference type="AlphaFoldDB" id="E7AB55"/>
<dbReference type="HOGENOM" id="CLU_000604_1_22_7"/>
<evidence type="ECO:0000256" key="1">
    <source>
        <dbReference type="ARBA" id="ARBA00022741"/>
    </source>
</evidence>
<gene>
    <name evidence="4" type="primary">modC</name>
    <name evidence="4" type="ordered locus">Hfelis_07310</name>
</gene>
<dbReference type="KEGG" id="hfe:HFELIS_07310"/>
<dbReference type="Proteomes" id="UP000007934">
    <property type="component" value="Chromosome"/>
</dbReference>
<dbReference type="Pfam" id="PF00005">
    <property type="entry name" value="ABC_tran"/>
    <property type="match status" value="1"/>
</dbReference>
<keyword evidence="5" id="KW-1185">Reference proteome</keyword>
<evidence type="ECO:0000259" key="3">
    <source>
        <dbReference type="PROSITE" id="PS50893"/>
    </source>
</evidence>